<evidence type="ECO:0000313" key="1">
    <source>
        <dbReference type="EMBL" id="SVA19533.1"/>
    </source>
</evidence>
<name>A0A381TZC3_9ZZZZ</name>
<protein>
    <submittedName>
        <fullName evidence="1">Uncharacterized protein</fullName>
    </submittedName>
</protein>
<proteinExistence type="predicted"/>
<gene>
    <name evidence="1" type="ORF">METZ01_LOCUS72387</name>
</gene>
<sequence>VRYVNIETRLGWLSQQKKMLEFIEEHLN</sequence>
<dbReference type="AlphaFoldDB" id="A0A381TZC3"/>
<organism evidence="1">
    <name type="scientific">marine metagenome</name>
    <dbReference type="NCBI Taxonomy" id="408172"/>
    <lineage>
        <taxon>unclassified sequences</taxon>
        <taxon>metagenomes</taxon>
        <taxon>ecological metagenomes</taxon>
    </lineage>
</organism>
<accession>A0A381TZC3</accession>
<feature type="non-terminal residue" evidence="1">
    <location>
        <position position="1"/>
    </location>
</feature>
<reference evidence="1" key="1">
    <citation type="submission" date="2018-05" db="EMBL/GenBank/DDBJ databases">
        <authorList>
            <person name="Lanie J.A."/>
            <person name="Ng W.-L."/>
            <person name="Kazmierczak K.M."/>
            <person name="Andrzejewski T.M."/>
            <person name="Davidsen T.M."/>
            <person name="Wayne K.J."/>
            <person name="Tettelin H."/>
            <person name="Glass J.I."/>
            <person name="Rusch D."/>
            <person name="Podicherti R."/>
            <person name="Tsui H.-C.T."/>
            <person name="Winkler M.E."/>
        </authorList>
    </citation>
    <scope>NUCLEOTIDE SEQUENCE</scope>
</reference>
<dbReference type="EMBL" id="UINC01005167">
    <property type="protein sequence ID" value="SVA19533.1"/>
    <property type="molecule type" value="Genomic_DNA"/>
</dbReference>